<protein>
    <submittedName>
        <fullName evidence="1">Uncharacterized protein</fullName>
    </submittedName>
</protein>
<dbReference type="RefSeq" id="WP_069482785.1">
    <property type="nucleotide sequence ID" value="NZ_KV766182.1"/>
</dbReference>
<comment type="caution">
    <text evidence="1">The sequence shown here is derived from an EMBL/GenBank/DDBJ whole genome shotgun (WGS) entry which is preliminary data.</text>
</comment>
<accession>A0A1E4R149</accession>
<gene>
    <name evidence="1" type="ORF">BG258_19210</name>
</gene>
<dbReference type="Proteomes" id="UP000094784">
    <property type="component" value="Unassembled WGS sequence"/>
</dbReference>
<sequence length="139" mass="16179">MRLFYQQKVIGKKSRKLQQIPFFIEEPVINLQDILIKLVSQQVQKYNEKMVDTPLHLYLTDQQLADAAQHGKIHFGEKKSDSFQPVDQAVSTMLQAFQDELFLVLHNEESLDSLNSPLTVQEDDVFTFIRLTMLAGRIW</sequence>
<dbReference type="OrthoDB" id="9808343at2"/>
<dbReference type="EMBL" id="MECQ01000002">
    <property type="protein sequence ID" value="ODV54186.1"/>
    <property type="molecule type" value="Genomic_DNA"/>
</dbReference>
<reference evidence="1 2" key="1">
    <citation type="submission" date="2016-09" db="EMBL/GenBank/DDBJ databases">
        <title>Draft genome sequence of the soil isolate, Lysinibacillus fusiformis M5, a potential hypoxanthine producer.</title>
        <authorList>
            <person name="Gallegos-Monterrosa R."/>
            <person name="Maroti G."/>
            <person name="Balint B."/>
            <person name="Kovacs A.T."/>
        </authorList>
    </citation>
    <scope>NUCLEOTIDE SEQUENCE [LARGE SCALE GENOMIC DNA]</scope>
    <source>
        <strain evidence="1 2">M5</strain>
    </source>
</reference>
<evidence type="ECO:0000313" key="1">
    <source>
        <dbReference type="EMBL" id="ODV54186.1"/>
    </source>
</evidence>
<evidence type="ECO:0000313" key="2">
    <source>
        <dbReference type="Proteomes" id="UP000094784"/>
    </source>
</evidence>
<dbReference type="AlphaFoldDB" id="A0A1E4R149"/>
<proteinExistence type="predicted"/>
<organism evidence="1 2">
    <name type="scientific">Lysinibacillus fusiformis</name>
    <dbReference type="NCBI Taxonomy" id="28031"/>
    <lineage>
        <taxon>Bacteria</taxon>
        <taxon>Bacillati</taxon>
        <taxon>Bacillota</taxon>
        <taxon>Bacilli</taxon>
        <taxon>Bacillales</taxon>
        <taxon>Bacillaceae</taxon>
        <taxon>Lysinibacillus</taxon>
    </lineage>
</organism>
<name>A0A1E4R149_9BACI</name>